<dbReference type="RefSeq" id="WP_066546137.1">
    <property type="nucleotide sequence ID" value="NZ_MASJ01000023.1"/>
</dbReference>
<proteinExistence type="predicted"/>
<gene>
    <name evidence="1" type="ORF">A6M13_04015</name>
</gene>
<keyword evidence="2" id="KW-1185">Reference proteome</keyword>
<dbReference type="Proteomes" id="UP000093199">
    <property type="component" value="Unassembled WGS sequence"/>
</dbReference>
<reference evidence="1 2" key="1">
    <citation type="submission" date="2016-07" db="EMBL/GenBank/DDBJ databases">
        <title>Caryophanon tenue genome sequencing.</title>
        <authorList>
            <person name="Verma A."/>
            <person name="Pal Y."/>
            <person name="Krishnamurthi S."/>
        </authorList>
    </citation>
    <scope>NUCLEOTIDE SEQUENCE [LARGE SCALE GENOMIC DNA]</scope>
    <source>
        <strain evidence="1 2">DSM 14152</strain>
    </source>
</reference>
<dbReference type="EMBL" id="MASJ01000023">
    <property type="protein sequence ID" value="OCS84753.1"/>
    <property type="molecule type" value="Genomic_DNA"/>
</dbReference>
<protein>
    <submittedName>
        <fullName evidence="1">Uncharacterized protein</fullName>
    </submittedName>
</protein>
<organism evidence="1 2">
    <name type="scientific">Caryophanon tenue</name>
    <dbReference type="NCBI Taxonomy" id="33978"/>
    <lineage>
        <taxon>Bacteria</taxon>
        <taxon>Bacillati</taxon>
        <taxon>Bacillota</taxon>
        <taxon>Bacilli</taxon>
        <taxon>Bacillales</taxon>
        <taxon>Caryophanaceae</taxon>
        <taxon>Caryophanon</taxon>
    </lineage>
</organism>
<evidence type="ECO:0000313" key="1">
    <source>
        <dbReference type="EMBL" id="OCS84753.1"/>
    </source>
</evidence>
<name>A0A1C0YC92_9BACL</name>
<accession>A0A1C0YC92</accession>
<evidence type="ECO:0000313" key="2">
    <source>
        <dbReference type="Proteomes" id="UP000093199"/>
    </source>
</evidence>
<comment type="caution">
    <text evidence="1">The sequence shown here is derived from an EMBL/GenBank/DDBJ whole genome shotgun (WGS) entry which is preliminary data.</text>
</comment>
<sequence length="192" mass="22308">MKTILDTYQSSYSIPCTILKPDSYQHFQQMDYVIDKDVLAQMLYEGRTTGICPIVFTFHDHLINGMARKGAYLFDDRKEQFIYAFGEAEHPFLWHTCLMKNRALSRNAVLVSFFTPDDQLYDDAGPHLTRFIELHGNLCVTVQHNIALSIQLDTQHGTLQTFYWITPYQQEGANQHDIYGTRVMPARDPHTR</sequence>
<dbReference type="AlphaFoldDB" id="A0A1C0YC92"/>